<reference evidence="12" key="2">
    <citation type="submission" date="2020-05" db="UniProtKB">
        <authorList>
            <consortium name="EnsemblMetazoa"/>
        </authorList>
    </citation>
    <scope>IDENTIFICATION</scope>
    <source>
        <strain evidence="12">JHB</strain>
    </source>
</reference>
<keyword evidence="7 10" id="KW-0472">Membrane</keyword>
<dbReference type="HOGENOM" id="CLU_044523_3_0_1"/>
<evidence type="ECO:0000256" key="6">
    <source>
        <dbReference type="ARBA" id="ARBA00022989"/>
    </source>
</evidence>
<gene>
    <name evidence="12" type="primary">6052393</name>
    <name evidence="11" type="ORF">CpipJ_CPIJ018472</name>
</gene>
<evidence type="ECO:0000256" key="5">
    <source>
        <dbReference type="ARBA" id="ARBA00022725"/>
    </source>
</evidence>
<name>B0XGA0_CULQU</name>
<evidence type="ECO:0000256" key="10">
    <source>
        <dbReference type="RuleBase" id="RU351113"/>
    </source>
</evidence>
<evidence type="ECO:0000256" key="7">
    <source>
        <dbReference type="ARBA" id="ARBA00023136"/>
    </source>
</evidence>
<evidence type="ECO:0000256" key="4">
    <source>
        <dbReference type="ARBA" id="ARBA00022692"/>
    </source>
</evidence>
<evidence type="ECO:0000256" key="3">
    <source>
        <dbReference type="ARBA" id="ARBA00022606"/>
    </source>
</evidence>
<protein>
    <recommendedName>
        <fullName evidence="10">Odorant receptor</fullName>
    </recommendedName>
</protein>
<dbReference type="GO" id="GO:0005886">
    <property type="term" value="C:plasma membrane"/>
    <property type="evidence" value="ECO:0007669"/>
    <property type="project" value="UniProtKB-SubCell"/>
</dbReference>
<keyword evidence="4 10" id="KW-0812">Transmembrane</keyword>
<feature type="transmembrane region" description="Helical" evidence="10">
    <location>
        <begin position="44"/>
        <end position="65"/>
    </location>
</feature>
<keyword evidence="6 10" id="KW-1133">Transmembrane helix</keyword>
<keyword evidence="3 10" id="KW-0716">Sensory transduction</keyword>
<evidence type="ECO:0000256" key="8">
    <source>
        <dbReference type="ARBA" id="ARBA00023170"/>
    </source>
</evidence>
<dbReference type="Proteomes" id="UP000002320">
    <property type="component" value="Unassembled WGS sequence"/>
</dbReference>
<evidence type="ECO:0000313" key="11">
    <source>
        <dbReference type="EMBL" id="EDS27353.1"/>
    </source>
</evidence>
<keyword evidence="5 10" id="KW-0552">Olfaction</keyword>
<dbReference type="EMBL" id="DS233004">
    <property type="protein sequence ID" value="EDS27353.1"/>
    <property type="molecule type" value="Genomic_DNA"/>
</dbReference>
<dbReference type="Pfam" id="PF02949">
    <property type="entry name" value="7tm_6"/>
    <property type="match status" value="1"/>
</dbReference>
<feature type="transmembrane region" description="Helical" evidence="10">
    <location>
        <begin position="72"/>
        <end position="92"/>
    </location>
</feature>
<dbReference type="GO" id="GO:0005549">
    <property type="term" value="F:odorant binding"/>
    <property type="evidence" value="ECO:0007669"/>
    <property type="project" value="InterPro"/>
</dbReference>
<dbReference type="InParanoid" id="B0XGA0"/>
<keyword evidence="8 10" id="KW-0675">Receptor</keyword>
<evidence type="ECO:0000313" key="13">
    <source>
        <dbReference type="Proteomes" id="UP000002320"/>
    </source>
</evidence>
<keyword evidence="9 10" id="KW-0807">Transducer</keyword>
<feature type="transmembrane region" description="Helical" evidence="10">
    <location>
        <begin position="191"/>
        <end position="219"/>
    </location>
</feature>
<sequence>MYRGAAKERPATAEELFHKLFSNVSRLFDLIGVNPLDPDFGPNRRMICTWIAFLVAVANVTFFLWKQRSDMVEFLMVVPYVSFVIQALHMMIKAMVNYSNYRLLYAKLKQILDMLNENSTSRKLMAESLQTGTVLQGLLAVLYTVSVIFILAVPFFIWCISGDKIFLIMYRLPAIDENTTLGFLETMTMHVAILLASFCGFVGIDCFFLALIIPIIAFVDGIENEIHELNQLLDLEEASPIQSKLNRIVQLHQLLIEYELMLEDIYNFVMLVKVGTIVIGIISAILTIFTNQDKMAFVFAILLLVQLTQYCMLGTVISSKNNQLTEHLYDIKWYLLPAGQAKHLVLMLERAQNAPTLTVGKFATFNMQFYDRIMRKIYSFVMLLATFLESA</sequence>
<dbReference type="InterPro" id="IPR004117">
    <property type="entry name" value="7tm6_olfct_rcpt"/>
</dbReference>
<proteinExistence type="inferred from homology"/>
<evidence type="ECO:0000256" key="2">
    <source>
        <dbReference type="ARBA" id="ARBA00022475"/>
    </source>
</evidence>
<dbReference type="OrthoDB" id="6765072at2759"/>
<dbReference type="GO" id="GO:0004984">
    <property type="term" value="F:olfactory receptor activity"/>
    <property type="evidence" value="ECO:0007669"/>
    <property type="project" value="InterPro"/>
</dbReference>
<dbReference type="VEuPathDB" id="VectorBase:CPIJ018472"/>
<dbReference type="KEGG" id="cqu:CpipJ_CPIJ018472"/>
<reference evidence="11" key="1">
    <citation type="submission" date="2007-03" db="EMBL/GenBank/DDBJ databases">
        <title>Annotation of Culex pipiens quinquefasciatus.</title>
        <authorList>
            <consortium name="The Broad Institute Genome Sequencing Platform"/>
            <person name="Atkinson P.W."/>
            <person name="Hemingway J."/>
            <person name="Christensen B.M."/>
            <person name="Higgs S."/>
            <person name="Kodira C."/>
            <person name="Hannick L."/>
            <person name="Megy K."/>
            <person name="O'Leary S."/>
            <person name="Pearson M."/>
            <person name="Haas B.J."/>
            <person name="Mauceli E."/>
            <person name="Wortman J.R."/>
            <person name="Lee N.H."/>
            <person name="Guigo R."/>
            <person name="Stanke M."/>
            <person name="Alvarado L."/>
            <person name="Amedeo P."/>
            <person name="Antoine C.H."/>
            <person name="Arensburger P."/>
            <person name="Bidwell S.L."/>
            <person name="Crawford M."/>
            <person name="Camaro F."/>
            <person name="Devon K."/>
            <person name="Engels R."/>
            <person name="Hammond M."/>
            <person name="Howarth C."/>
            <person name="Koehrsen M."/>
            <person name="Lawson D."/>
            <person name="Montgomery P."/>
            <person name="Nene V."/>
            <person name="Nusbaum C."/>
            <person name="Puiu D."/>
            <person name="Romero-Severson J."/>
            <person name="Severson D.W."/>
            <person name="Shumway M."/>
            <person name="Sisk P."/>
            <person name="Stolte C."/>
            <person name="Zeng Q."/>
            <person name="Eisenstadt E."/>
            <person name="Fraser-Liggett C."/>
            <person name="Strausberg R."/>
            <person name="Galagan J."/>
            <person name="Birren B."/>
            <person name="Collins F.H."/>
        </authorList>
    </citation>
    <scope>NUCLEOTIDE SEQUENCE [LARGE SCALE GENOMIC DNA]</scope>
    <source>
        <strain evidence="11">JHB</strain>
    </source>
</reference>
<evidence type="ECO:0000256" key="1">
    <source>
        <dbReference type="ARBA" id="ARBA00004651"/>
    </source>
</evidence>
<dbReference type="GO" id="GO:0007165">
    <property type="term" value="P:signal transduction"/>
    <property type="evidence" value="ECO:0007669"/>
    <property type="project" value="UniProtKB-KW"/>
</dbReference>
<accession>B0XGA0</accession>
<comment type="caution">
    <text evidence="10">Lacks conserved residue(s) required for the propagation of feature annotation.</text>
</comment>
<dbReference type="PANTHER" id="PTHR21137">
    <property type="entry name" value="ODORANT RECEPTOR"/>
    <property type="match status" value="1"/>
</dbReference>
<evidence type="ECO:0000313" key="12">
    <source>
        <dbReference type="EnsemblMetazoa" id="CPIJ018472-PA"/>
    </source>
</evidence>
<keyword evidence="2" id="KW-1003">Cell membrane</keyword>
<feature type="transmembrane region" description="Helical" evidence="10">
    <location>
        <begin position="296"/>
        <end position="317"/>
    </location>
</feature>
<dbReference type="AlphaFoldDB" id="B0XGA0"/>
<dbReference type="eggNOG" id="ENOG502T89Q">
    <property type="taxonomic scope" value="Eukaryota"/>
</dbReference>
<dbReference type="VEuPathDB" id="VectorBase:CQUJHB010868"/>
<evidence type="ECO:0000256" key="9">
    <source>
        <dbReference type="ARBA" id="ARBA00023224"/>
    </source>
</evidence>
<comment type="subcellular location">
    <subcellularLocation>
        <location evidence="1 10">Cell membrane</location>
        <topology evidence="1 10">Multi-pass membrane protein</topology>
    </subcellularLocation>
</comment>
<dbReference type="PANTHER" id="PTHR21137:SF35">
    <property type="entry name" value="ODORANT RECEPTOR 19A-RELATED"/>
    <property type="match status" value="1"/>
</dbReference>
<feature type="transmembrane region" description="Helical" evidence="10">
    <location>
        <begin position="138"/>
        <end position="161"/>
    </location>
</feature>
<keyword evidence="13" id="KW-1185">Reference proteome</keyword>
<feature type="transmembrane region" description="Helical" evidence="10">
    <location>
        <begin position="265"/>
        <end position="289"/>
    </location>
</feature>
<dbReference type="EnsemblMetazoa" id="CPIJ018472-RA">
    <property type="protein sequence ID" value="CPIJ018472-PA"/>
    <property type="gene ID" value="CPIJ018472"/>
</dbReference>
<organism>
    <name type="scientific">Culex quinquefasciatus</name>
    <name type="common">Southern house mosquito</name>
    <name type="synonym">Culex pungens</name>
    <dbReference type="NCBI Taxonomy" id="7176"/>
    <lineage>
        <taxon>Eukaryota</taxon>
        <taxon>Metazoa</taxon>
        <taxon>Ecdysozoa</taxon>
        <taxon>Arthropoda</taxon>
        <taxon>Hexapoda</taxon>
        <taxon>Insecta</taxon>
        <taxon>Pterygota</taxon>
        <taxon>Neoptera</taxon>
        <taxon>Endopterygota</taxon>
        <taxon>Diptera</taxon>
        <taxon>Nematocera</taxon>
        <taxon>Culicoidea</taxon>
        <taxon>Culicidae</taxon>
        <taxon>Culicinae</taxon>
        <taxon>Culicini</taxon>
        <taxon>Culex</taxon>
        <taxon>Culex</taxon>
    </lineage>
</organism>
<comment type="similarity">
    <text evidence="10">Belongs to the insect chemoreceptor superfamily. Heteromeric odorant receptor channel (TC 1.A.69) family.</text>
</comment>